<protein>
    <submittedName>
        <fullName evidence="2">Uncharacterized protein</fullName>
    </submittedName>
</protein>
<sequence length="276" mass="30503">MPPARATPPPTGRLCVPSSEPAIDEARQRARATIDAAPLLSELAGLDDDSDDDMLRTPRRSRRAAAQNTSYRDKLSLTQPADAQAQRQRGMPKPMTHGPSKYSLEALHREKARRARQGLLSHQYADIDALIAQVDAPSVTSDPQAALWTTLETSEAQHLVRLMQLDTQTEKRAFHSTTSFWRAAEPPVMAIDPSEAAVLSCLRWRPWLSPDLVPPIMRLCLAYDERLACSARSTLVARSDCVGRLVAPLLAAMGADPDLLALIPTWLSRCYLFLYV</sequence>
<dbReference type="AlphaFoldDB" id="A0AAF0EFQ9"/>
<accession>A0AAF0EFQ9</accession>
<evidence type="ECO:0000256" key="1">
    <source>
        <dbReference type="SAM" id="MobiDB-lite"/>
    </source>
</evidence>
<feature type="compositionally biased region" description="Polar residues" evidence="1">
    <location>
        <begin position="66"/>
        <end position="87"/>
    </location>
</feature>
<keyword evidence="3" id="KW-1185">Reference proteome</keyword>
<feature type="region of interest" description="Disordered" evidence="1">
    <location>
        <begin position="1"/>
        <end position="28"/>
    </location>
</feature>
<reference evidence="2" key="1">
    <citation type="submission" date="2023-03" db="EMBL/GenBank/DDBJ databases">
        <title>Mating type loci evolution in Malassezia.</title>
        <authorList>
            <person name="Coelho M.A."/>
        </authorList>
    </citation>
    <scope>NUCLEOTIDE SEQUENCE</scope>
    <source>
        <strain evidence="2">CBS 12830</strain>
    </source>
</reference>
<gene>
    <name evidence="2" type="ORF">MEQU1_003292</name>
</gene>
<feature type="compositionally biased region" description="Pro residues" evidence="1">
    <location>
        <begin position="1"/>
        <end position="11"/>
    </location>
</feature>
<evidence type="ECO:0000313" key="3">
    <source>
        <dbReference type="Proteomes" id="UP001214415"/>
    </source>
</evidence>
<dbReference type="Proteomes" id="UP001214415">
    <property type="component" value="Chromosome 7"/>
</dbReference>
<dbReference type="EMBL" id="CP119906">
    <property type="protein sequence ID" value="WFD24589.1"/>
    <property type="molecule type" value="Genomic_DNA"/>
</dbReference>
<evidence type="ECO:0000313" key="2">
    <source>
        <dbReference type="EMBL" id="WFD24589.1"/>
    </source>
</evidence>
<proteinExistence type="predicted"/>
<feature type="region of interest" description="Disordered" evidence="1">
    <location>
        <begin position="44"/>
        <end position="99"/>
    </location>
</feature>
<name>A0AAF0EFQ9_9BASI</name>
<organism evidence="2 3">
    <name type="scientific">Malassezia equina</name>
    <dbReference type="NCBI Taxonomy" id="1381935"/>
    <lineage>
        <taxon>Eukaryota</taxon>
        <taxon>Fungi</taxon>
        <taxon>Dikarya</taxon>
        <taxon>Basidiomycota</taxon>
        <taxon>Ustilaginomycotina</taxon>
        <taxon>Malasseziomycetes</taxon>
        <taxon>Malasseziales</taxon>
        <taxon>Malasseziaceae</taxon>
        <taxon>Malassezia</taxon>
    </lineage>
</organism>